<evidence type="ECO:0008006" key="3">
    <source>
        <dbReference type="Google" id="ProtNLM"/>
    </source>
</evidence>
<evidence type="ECO:0000313" key="1">
    <source>
        <dbReference type="EMBL" id="HCT14679.1"/>
    </source>
</evidence>
<dbReference type="EMBL" id="DQID01000201">
    <property type="protein sequence ID" value="HCT14679.1"/>
    <property type="molecule type" value="Genomic_DNA"/>
</dbReference>
<name>A0A3D4SZH0_9CORY</name>
<dbReference type="RefSeq" id="WP_273051914.1">
    <property type="nucleotide sequence ID" value="NZ_DAITTW010000007.1"/>
</dbReference>
<accession>A0A3D4SZH0</accession>
<protein>
    <recommendedName>
        <fullName evidence="3">DUF559 domain-containing protein</fullName>
    </recommendedName>
</protein>
<dbReference type="AlphaFoldDB" id="A0A3D4SZH0"/>
<dbReference type="Proteomes" id="UP000261739">
    <property type="component" value="Unassembled WGS sequence"/>
</dbReference>
<proteinExistence type="predicted"/>
<evidence type="ECO:0000313" key="2">
    <source>
        <dbReference type="Proteomes" id="UP000261739"/>
    </source>
</evidence>
<sequence length="352" mass="38606">MSGDDGALYVPGRGPLHTRRQMPETVPVTRAGLVAQGMGWRKIDRLYVPTGPGMLVPRDTVGAGLPAGESAGAFRHDIVTRARSQVHPDRESVVGFWAALAGQGLPRWADTEPVVLHVGARSRGSLSGTVAGRTPLLATLRPRPADLLTTRPDPCCPQLQVVTAPVATAQCLATVIAGKKAWHAPEVPGLDRRTVNGVQLLDAVLQCTVLSPDDLLSGAANRVRRDRMERLIDLTDDGAQSPRETVLRLMVRDSLPPGFTWSSQVPVAVSEEWWGTRFTVPDLACEELKVALYYDGGHHDTGEQKSTDFDLFQRLRDLGWEPVRVDKELMKKYVTMMETVDNAVLRAWRRYG</sequence>
<reference evidence="1 2" key="1">
    <citation type="journal article" date="2018" name="Nat. Biotechnol.">
        <title>A standardized bacterial taxonomy based on genome phylogeny substantially revises the tree of life.</title>
        <authorList>
            <person name="Parks D.H."/>
            <person name="Chuvochina M."/>
            <person name="Waite D.W."/>
            <person name="Rinke C."/>
            <person name="Skarshewski A."/>
            <person name="Chaumeil P.A."/>
            <person name="Hugenholtz P."/>
        </authorList>
    </citation>
    <scope>NUCLEOTIDE SEQUENCE [LARGE SCALE GENOMIC DNA]</scope>
    <source>
        <strain evidence="1">UBA11247</strain>
    </source>
</reference>
<organism evidence="1 2">
    <name type="scientific">Corynebacterium nuruki</name>
    <dbReference type="NCBI Taxonomy" id="1032851"/>
    <lineage>
        <taxon>Bacteria</taxon>
        <taxon>Bacillati</taxon>
        <taxon>Actinomycetota</taxon>
        <taxon>Actinomycetes</taxon>
        <taxon>Mycobacteriales</taxon>
        <taxon>Corynebacteriaceae</taxon>
        <taxon>Corynebacterium</taxon>
    </lineage>
</organism>
<gene>
    <name evidence="1" type="ORF">DIW82_07785</name>
</gene>
<dbReference type="STRING" id="863239.GCA_000213935_00730"/>
<comment type="caution">
    <text evidence="1">The sequence shown here is derived from an EMBL/GenBank/DDBJ whole genome shotgun (WGS) entry which is preliminary data.</text>
</comment>